<name>A0ACD3B1Y1_9AGAR</name>
<protein>
    <submittedName>
        <fullName evidence="1">PLAC8-domain-containing protein</fullName>
    </submittedName>
</protein>
<accession>A0ACD3B1Y1</accession>
<sequence length="137" mass="15559">MNAKNLPYTSGRAWSHGLCGCCDQPGTCFKAWCCPCVTFAQNKRRLEYLDRQGIPDPEHGGEFVSGDCWLHTFLTCCFNAGWVLQIGTRNSIRSRYSIRGDPFADCCTVFWCNPCSLTQESRELELEETSLGWSRQK</sequence>
<proteinExistence type="predicted"/>
<evidence type="ECO:0000313" key="1">
    <source>
        <dbReference type="EMBL" id="TFK71584.1"/>
    </source>
</evidence>
<dbReference type="EMBL" id="ML208296">
    <property type="protein sequence ID" value="TFK71584.1"/>
    <property type="molecule type" value="Genomic_DNA"/>
</dbReference>
<organism evidence="1 2">
    <name type="scientific">Pluteus cervinus</name>
    <dbReference type="NCBI Taxonomy" id="181527"/>
    <lineage>
        <taxon>Eukaryota</taxon>
        <taxon>Fungi</taxon>
        <taxon>Dikarya</taxon>
        <taxon>Basidiomycota</taxon>
        <taxon>Agaricomycotina</taxon>
        <taxon>Agaricomycetes</taxon>
        <taxon>Agaricomycetidae</taxon>
        <taxon>Agaricales</taxon>
        <taxon>Pluteineae</taxon>
        <taxon>Pluteaceae</taxon>
        <taxon>Pluteus</taxon>
    </lineage>
</organism>
<reference evidence="1 2" key="1">
    <citation type="journal article" date="2019" name="Nat. Ecol. Evol.">
        <title>Megaphylogeny resolves global patterns of mushroom evolution.</title>
        <authorList>
            <person name="Varga T."/>
            <person name="Krizsan K."/>
            <person name="Foldi C."/>
            <person name="Dima B."/>
            <person name="Sanchez-Garcia M."/>
            <person name="Sanchez-Ramirez S."/>
            <person name="Szollosi G.J."/>
            <person name="Szarkandi J.G."/>
            <person name="Papp V."/>
            <person name="Albert L."/>
            <person name="Andreopoulos W."/>
            <person name="Angelini C."/>
            <person name="Antonin V."/>
            <person name="Barry K.W."/>
            <person name="Bougher N.L."/>
            <person name="Buchanan P."/>
            <person name="Buyck B."/>
            <person name="Bense V."/>
            <person name="Catcheside P."/>
            <person name="Chovatia M."/>
            <person name="Cooper J."/>
            <person name="Damon W."/>
            <person name="Desjardin D."/>
            <person name="Finy P."/>
            <person name="Geml J."/>
            <person name="Haridas S."/>
            <person name="Hughes K."/>
            <person name="Justo A."/>
            <person name="Karasinski D."/>
            <person name="Kautmanova I."/>
            <person name="Kiss B."/>
            <person name="Kocsube S."/>
            <person name="Kotiranta H."/>
            <person name="LaButti K.M."/>
            <person name="Lechner B.E."/>
            <person name="Liimatainen K."/>
            <person name="Lipzen A."/>
            <person name="Lukacs Z."/>
            <person name="Mihaltcheva S."/>
            <person name="Morgado L.N."/>
            <person name="Niskanen T."/>
            <person name="Noordeloos M.E."/>
            <person name="Ohm R.A."/>
            <person name="Ortiz-Santana B."/>
            <person name="Ovrebo C."/>
            <person name="Racz N."/>
            <person name="Riley R."/>
            <person name="Savchenko A."/>
            <person name="Shiryaev A."/>
            <person name="Soop K."/>
            <person name="Spirin V."/>
            <person name="Szebenyi C."/>
            <person name="Tomsovsky M."/>
            <person name="Tulloss R.E."/>
            <person name="Uehling J."/>
            <person name="Grigoriev I.V."/>
            <person name="Vagvolgyi C."/>
            <person name="Papp T."/>
            <person name="Martin F.M."/>
            <person name="Miettinen O."/>
            <person name="Hibbett D.S."/>
            <person name="Nagy L.G."/>
        </authorList>
    </citation>
    <scope>NUCLEOTIDE SEQUENCE [LARGE SCALE GENOMIC DNA]</scope>
    <source>
        <strain evidence="1 2">NL-1719</strain>
    </source>
</reference>
<keyword evidence="2" id="KW-1185">Reference proteome</keyword>
<dbReference type="Proteomes" id="UP000308600">
    <property type="component" value="Unassembled WGS sequence"/>
</dbReference>
<gene>
    <name evidence="1" type="ORF">BDN72DRAFT_869944</name>
</gene>
<evidence type="ECO:0000313" key="2">
    <source>
        <dbReference type="Proteomes" id="UP000308600"/>
    </source>
</evidence>